<name>A0ABU1W158_9GAMM</name>
<proteinExistence type="inferred from homology"/>
<keyword evidence="15" id="KW-1185">Reference proteome</keyword>
<protein>
    <recommendedName>
        <fullName evidence="10">Type II secretion system protein K</fullName>
    </recommendedName>
</protein>
<dbReference type="Gene3D" id="3.30.1300.30">
    <property type="entry name" value="GSPII I/J protein-like"/>
    <property type="match status" value="1"/>
</dbReference>
<dbReference type="PANTHER" id="PTHR38831:SF1">
    <property type="entry name" value="TYPE II SECRETION SYSTEM PROTEIN K-RELATED"/>
    <property type="match status" value="1"/>
</dbReference>
<reference evidence="14 15" key="1">
    <citation type="submission" date="2023-07" db="EMBL/GenBank/DDBJ databases">
        <title>Sorghum-associated microbial communities from plants grown in Nebraska, USA.</title>
        <authorList>
            <person name="Schachtman D."/>
        </authorList>
    </citation>
    <scope>NUCLEOTIDE SEQUENCE [LARGE SCALE GENOMIC DNA]</scope>
    <source>
        <strain evidence="14 15">4138</strain>
    </source>
</reference>
<keyword evidence="3 10" id="KW-0813">Transport</keyword>
<feature type="domain" description="T2SS protein K second SAM-like" evidence="12">
    <location>
        <begin position="219"/>
        <end position="278"/>
    </location>
</feature>
<dbReference type="PANTHER" id="PTHR38831">
    <property type="entry name" value="TYPE II SECRETION SYSTEM PROTEIN K"/>
    <property type="match status" value="1"/>
</dbReference>
<keyword evidence="4 10" id="KW-1003">Cell membrane</keyword>
<dbReference type="RefSeq" id="WP_310279233.1">
    <property type="nucleotide sequence ID" value="NZ_JAVDWR010000008.1"/>
</dbReference>
<comment type="similarity">
    <text evidence="2 10">Belongs to the GSP K family.</text>
</comment>
<keyword evidence="8 11" id="KW-1133">Transmembrane helix</keyword>
<feature type="domain" description="T2SS protein K first SAM-like" evidence="13">
    <location>
        <begin position="100"/>
        <end position="213"/>
    </location>
</feature>
<comment type="caution">
    <text evidence="14">The sequence shown here is derived from an EMBL/GenBank/DDBJ whole genome shotgun (WGS) entry which is preliminary data.</text>
</comment>
<comment type="subcellular location">
    <subcellularLocation>
        <location evidence="1 10">Cell inner membrane</location>
    </subcellularLocation>
</comment>
<evidence type="ECO:0000313" key="15">
    <source>
        <dbReference type="Proteomes" id="UP001257909"/>
    </source>
</evidence>
<evidence type="ECO:0000256" key="2">
    <source>
        <dbReference type="ARBA" id="ARBA00007246"/>
    </source>
</evidence>
<evidence type="ECO:0000259" key="12">
    <source>
        <dbReference type="Pfam" id="PF03934"/>
    </source>
</evidence>
<evidence type="ECO:0000259" key="13">
    <source>
        <dbReference type="Pfam" id="PF21687"/>
    </source>
</evidence>
<dbReference type="Pfam" id="PF21687">
    <property type="entry name" value="T2SSK_1st"/>
    <property type="match status" value="1"/>
</dbReference>
<dbReference type="NCBIfam" id="NF037980">
    <property type="entry name" value="T2SS_GspK"/>
    <property type="match status" value="1"/>
</dbReference>
<accession>A0ABU1W158</accession>
<dbReference type="Proteomes" id="UP001257909">
    <property type="component" value="Unassembled WGS sequence"/>
</dbReference>
<evidence type="ECO:0000256" key="11">
    <source>
        <dbReference type="SAM" id="Phobius"/>
    </source>
</evidence>
<evidence type="ECO:0000256" key="3">
    <source>
        <dbReference type="ARBA" id="ARBA00022448"/>
    </source>
</evidence>
<feature type="transmembrane region" description="Helical" evidence="11">
    <location>
        <begin position="6"/>
        <end position="26"/>
    </location>
</feature>
<evidence type="ECO:0000256" key="7">
    <source>
        <dbReference type="ARBA" id="ARBA00022927"/>
    </source>
</evidence>
<keyword evidence="9 10" id="KW-0472">Membrane</keyword>
<dbReference type="InterPro" id="IPR049179">
    <property type="entry name" value="T2SSK_SAM-like_2nd"/>
</dbReference>
<dbReference type="Gene3D" id="1.10.40.60">
    <property type="entry name" value="EpsJ-like"/>
    <property type="match status" value="2"/>
</dbReference>
<sequence>MRRQAGVALVVVMMIVAFVVVIAVGMSGRLQLQLQRQLNLQQQQQAYWYGIAAEQASIQLLKSTVAGKETVNLSQDWALLGATFPVDNGSITGKLIDLQSCFNLNNLQRPAGQQQVGAGQTTNQKAFQRLLELKATDLSMPAEYLTARVSDWLDADSLLQTAGGAEQDDYAGLQMPFYTANSLMGSTSELRVMLDLTPADYELVRPWVCVIPKSSTSKLNLNTITVENAALLAAYIPELDEGTASDLISSRPEEGFATIDEVWASPQLANISVTDEVKAMMTINSNYFVLETTVTYMDTIFNLASVLVIDEQQKVKVIARRFGGQW</sequence>
<dbReference type="PIRSF" id="PIRSF002786">
    <property type="entry name" value="XcpX"/>
    <property type="match status" value="1"/>
</dbReference>
<keyword evidence="5 10" id="KW-0997">Cell inner membrane</keyword>
<dbReference type="InterPro" id="IPR038072">
    <property type="entry name" value="GspK_central_sf"/>
</dbReference>
<keyword evidence="7" id="KW-0653">Protein transport</keyword>
<keyword evidence="6 11" id="KW-0812">Transmembrane</keyword>
<evidence type="ECO:0000256" key="9">
    <source>
        <dbReference type="ARBA" id="ARBA00023136"/>
    </source>
</evidence>
<gene>
    <name evidence="14" type="ORF">J2W69_002656</name>
</gene>
<evidence type="ECO:0000313" key="14">
    <source>
        <dbReference type="EMBL" id="MDR7121699.1"/>
    </source>
</evidence>
<dbReference type="InterPro" id="IPR045584">
    <property type="entry name" value="Pilin-like"/>
</dbReference>
<dbReference type="InterPro" id="IPR005628">
    <property type="entry name" value="GspK"/>
</dbReference>
<dbReference type="SUPFAM" id="SSF158544">
    <property type="entry name" value="GspK insert domain-like"/>
    <property type="match status" value="2"/>
</dbReference>
<dbReference type="Pfam" id="PF03934">
    <property type="entry name" value="T2SSK"/>
    <property type="match status" value="1"/>
</dbReference>
<evidence type="ECO:0000256" key="1">
    <source>
        <dbReference type="ARBA" id="ARBA00004533"/>
    </source>
</evidence>
<evidence type="ECO:0000256" key="5">
    <source>
        <dbReference type="ARBA" id="ARBA00022519"/>
    </source>
</evidence>
<evidence type="ECO:0000256" key="10">
    <source>
        <dbReference type="PIRNR" id="PIRNR002786"/>
    </source>
</evidence>
<dbReference type="InterPro" id="IPR049031">
    <property type="entry name" value="T2SSK_SAM-like_1st"/>
</dbReference>
<evidence type="ECO:0000256" key="8">
    <source>
        <dbReference type="ARBA" id="ARBA00022989"/>
    </source>
</evidence>
<evidence type="ECO:0000256" key="4">
    <source>
        <dbReference type="ARBA" id="ARBA00022475"/>
    </source>
</evidence>
<organism evidence="14 15">
    <name type="scientific">Rheinheimera soli</name>
    <dbReference type="NCBI Taxonomy" id="443616"/>
    <lineage>
        <taxon>Bacteria</taxon>
        <taxon>Pseudomonadati</taxon>
        <taxon>Pseudomonadota</taxon>
        <taxon>Gammaproteobacteria</taxon>
        <taxon>Chromatiales</taxon>
        <taxon>Chromatiaceae</taxon>
        <taxon>Rheinheimera</taxon>
    </lineage>
</organism>
<evidence type="ECO:0000256" key="6">
    <source>
        <dbReference type="ARBA" id="ARBA00022692"/>
    </source>
</evidence>
<dbReference type="SUPFAM" id="SSF54523">
    <property type="entry name" value="Pili subunits"/>
    <property type="match status" value="1"/>
</dbReference>
<dbReference type="EMBL" id="JAVDWR010000008">
    <property type="protein sequence ID" value="MDR7121699.1"/>
    <property type="molecule type" value="Genomic_DNA"/>
</dbReference>